<reference evidence="1 2" key="1">
    <citation type="submission" date="2017-03" db="EMBL/GenBank/DDBJ databases">
        <title>Genome analysis of strain PAMC 26510.</title>
        <authorList>
            <person name="Oh H.-M."/>
            <person name="Yang J.-A."/>
        </authorList>
    </citation>
    <scope>NUCLEOTIDE SEQUENCE [LARGE SCALE GENOMIC DNA]</scope>
    <source>
        <strain evidence="1 2">PAMC 26510</strain>
    </source>
</reference>
<dbReference type="Proteomes" id="UP000194546">
    <property type="component" value="Unassembled WGS sequence"/>
</dbReference>
<sequence>MPTLATRWATARKGYIEAAPSGQGTTALPWRNSKDKA</sequence>
<dbReference type="EMBL" id="NBTY01000141">
    <property type="protein sequence ID" value="OTP70397.1"/>
    <property type="molecule type" value="Genomic_DNA"/>
</dbReference>
<evidence type="ECO:0000313" key="2">
    <source>
        <dbReference type="Proteomes" id="UP000194546"/>
    </source>
</evidence>
<accession>A0A242MGT3</accession>
<protein>
    <submittedName>
        <fullName evidence="1">Uncharacterized protein</fullName>
    </submittedName>
</protein>
<evidence type="ECO:0000313" key="1">
    <source>
        <dbReference type="EMBL" id="OTP70397.1"/>
    </source>
</evidence>
<proteinExistence type="predicted"/>
<gene>
    <name evidence="1" type="ORF">PAMC26510_25725</name>
</gene>
<comment type="caution">
    <text evidence="1">The sequence shown here is derived from an EMBL/GenBank/DDBJ whole genome shotgun (WGS) entry which is preliminary data.</text>
</comment>
<organism evidence="1 2">
    <name type="scientific">Caballeronia sordidicola</name>
    <name type="common">Burkholderia sordidicola</name>
    <dbReference type="NCBI Taxonomy" id="196367"/>
    <lineage>
        <taxon>Bacteria</taxon>
        <taxon>Pseudomonadati</taxon>
        <taxon>Pseudomonadota</taxon>
        <taxon>Betaproteobacteria</taxon>
        <taxon>Burkholderiales</taxon>
        <taxon>Burkholderiaceae</taxon>
        <taxon>Caballeronia</taxon>
    </lineage>
</organism>
<name>A0A242MGT3_CABSO</name>
<dbReference type="AlphaFoldDB" id="A0A242MGT3"/>